<name>A0A1S3YPZ1_TOBAC</name>
<dbReference type="KEGG" id="nta:107778383"/>
<dbReference type="AlphaFoldDB" id="A0A1S3YPZ1"/>
<gene>
    <name evidence="1" type="primary">LOC107778383</name>
</gene>
<evidence type="ECO:0000313" key="1">
    <source>
        <dbReference type="RefSeq" id="XP_016454122.1"/>
    </source>
</evidence>
<sequence>MSPTPSLKPVAAALPKTTSSSSCSSFCTAVAINSAGFSATCATLALITPTIHRLPVAFNATLASNCEPIETGHFTALSTCPSTAAAALFLVKIARTAAAKALSSISPCSKAEPLELPAKSRSTTVFFAAFKS</sequence>
<organism evidence="1">
    <name type="scientific">Nicotiana tabacum</name>
    <name type="common">Common tobacco</name>
    <dbReference type="NCBI Taxonomy" id="4097"/>
    <lineage>
        <taxon>Eukaryota</taxon>
        <taxon>Viridiplantae</taxon>
        <taxon>Streptophyta</taxon>
        <taxon>Embryophyta</taxon>
        <taxon>Tracheophyta</taxon>
        <taxon>Spermatophyta</taxon>
        <taxon>Magnoliopsida</taxon>
        <taxon>eudicotyledons</taxon>
        <taxon>Gunneridae</taxon>
        <taxon>Pentapetalae</taxon>
        <taxon>asterids</taxon>
        <taxon>lamiids</taxon>
        <taxon>Solanales</taxon>
        <taxon>Solanaceae</taxon>
        <taxon>Nicotianoideae</taxon>
        <taxon>Nicotianeae</taxon>
        <taxon>Nicotiana</taxon>
    </lineage>
</organism>
<dbReference type="PaxDb" id="4097-A0A1S3YPZ1"/>
<accession>A0A1S3YPZ1</accession>
<dbReference type="RefSeq" id="XP_016454122.1">
    <property type="nucleotide sequence ID" value="XM_016598636.1"/>
</dbReference>
<protein>
    <submittedName>
        <fullName evidence="1">Uncharacterized protein</fullName>
    </submittedName>
</protein>
<proteinExistence type="predicted"/>
<reference evidence="1" key="1">
    <citation type="submission" date="2025-08" db="UniProtKB">
        <authorList>
            <consortium name="RefSeq"/>
        </authorList>
    </citation>
    <scope>IDENTIFICATION</scope>
</reference>